<dbReference type="EMBL" id="JABBWM010000038">
    <property type="protein sequence ID" value="KAG2105516.1"/>
    <property type="molecule type" value="Genomic_DNA"/>
</dbReference>
<dbReference type="Proteomes" id="UP000823399">
    <property type="component" value="Unassembled WGS sequence"/>
</dbReference>
<evidence type="ECO:0000256" key="1">
    <source>
        <dbReference type="SAM" id="MobiDB-lite"/>
    </source>
</evidence>
<accession>A0A9P7F4T9</accession>
<dbReference type="GeneID" id="64703956"/>
<comment type="caution">
    <text evidence="2">The sequence shown here is derived from an EMBL/GenBank/DDBJ whole genome shotgun (WGS) entry which is preliminary data.</text>
</comment>
<sequence length="1474" mass="163349">MHIFGSNHTTDDRSDFIDTDQSSGYSSSSISDFAVLPDSEGPSSYWLPDSSLSRSASPEIWRDPPILEINVAEQLALNMTEGLYQVFHAGGLLTRVGAQQQWSICCPDCEEWCQTSLPSGIPLWDTGHFNALSAHRGSKKCLQTIARRHKEARNVSASDEPITRSPSFTSDQSTYNFSAAHPDNCPGLLVVWLQDLPPFIMFLPWERYHDGLDGLPFIINLTQPSTPYIRSKCCFMSTLIKGSPCGECTELSAHVNHLSQTAWDPKPHTNYKYLGLTNMRDIAQSYADQARQLRLQGLNASHEYISALSRLDDYHRLLMAISEHDIPHLQQIINVALGNGTSVREIINKLEDALEGAYRPWGYGADDLDIATLLSIPSLRTLRTRAAFTTISPTIGTIRDEHFDTNIQSGILSTRADITSLHGVSIMIDEMAIEEMAVHYSRYNKIGGLCWKHSNLIDPVLRTYDSAVAIAQKIHDEEVHLGKEVTMIGAACFSEDELYPILVAPTCKTEDATDMEGVLKRALQCWKATGADQTVGPIWSLATDGDATRRAAGHRLFVKKPLSSESLLYGILINMPGLNMWTGDDDVTLDFDPKHIFKRICTLICSPLGITLNNGQVINAMMLSRYLVWLPAYDEVSVMKLLHPNDPQDVPRAVELIKAIIGLTESQRDFLNDSFSPNIDRRADLMSIVLLSDVIKSFLIPFINVNLSLTEQVQYLSRFTHLSFTLFRSHQRSFMSHQLYYDMHTMVKSIMFSIVKQQVLDPHASFFLGDSGDDRLELHFGRTQMIGGHNSGCSFSQVINRLGAAKDIDGVLKHHPELDPGHRHLSLGTRVEDIDHINRDMWKDDIVSGCCDLPTAWRNGREMAISILSTSQVDPINFSFIELFHDLAIDMLRPFGENKYFGISEADKELLPQSPLVPVVTSHDNVVPNSHPIPPAEADSKEVMLTFEKALTAESISDAPPTGHHLPLLVDPSAPPLPEGPGIHPDDYLLFKGQWIHKQMVCHLVINKDFISKSHNRLERIRAGYTKVNKRIDMSAGRITDQHSFLIGDIFLTIFCSGLTLSIGILRSTLITLLNISCASMNIAVMKASQSTIKVTGQLLTIIPTCPSPESPTSFLWNGGYMKAHSIIPGTEESTEHVVVVSVPGSLVEPVNPKPMFIQFRDDINPDQFQEIKGGQSTWQVHQDALQAACDILWAKAVETKVPLKSIVQVSPSDTDMFPYRSNDGTLAIISIEAGHLLSASKGKCVTTCPLCHMKVTNICAHIGQHILRVSTNTPEKTSLKEPVGDALPWGFCGRSGLPECAITIKVPASGTPDWEMKCAYRHMFKYGFADHGSKNNPCRNVPLKCGLCHPTLPPKPGKTSRKVPVAFVQSVWRYNMTAHIFSEHEEYAIPGCREAGVPLPESVWESMELSELKQASAGIPTECRQPSHKGKENVPASGSRSLKHSATASVGPMTSKHVRTTIKPLQTACTLLV</sequence>
<feature type="region of interest" description="Disordered" evidence="1">
    <location>
        <begin position="1417"/>
        <end position="1458"/>
    </location>
</feature>
<dbReference type="RefSeq" id="XP_041291270.1">
    <property type="nucleotide sequence ID" value="XM_041441697.1"/>
</dbReference>
<evidence type="ECO:0000313" key="3">
    <source>
        <dbReference type="Proteomes" id="UP000823399"/>
    </source>
</evidence>
<organism evidence="2 3">
    <name type="scientific">Suillus discolor</name>
    <dbReference type="NCBI Taxonomy" id="1912936"/>
    <lineage>
        <taxon>Eukaryota</taxon>
        <taxon>Fungi</taxon>
        <taxon>Dikarya</taxon>
        <taxon>Basidiomycota</taxon>
        <taxon>Agaricomycotina</taxon>
        <taxon>Agaricomycetes</taxon>
        <taxon>Agaricomycetidae</taxon>
        <taxon>Boletales</taxon>
        <taxon>Suillineae</taxon>
        <taxon>Suillaceae</taxon>
        <taxon>Suillus</taxon>
    </lineage>
</organism>
<dbReference type="OrthoDB" id="2906821at2759"/>
<feature type="compositionally biased region" description="Polar residues" evidence="1">
    <location>
        <begin position="1437"/>
        <end position="1449"/>
    </location>
</feature>
<protein>
    <submittedName>
        <fullName evidence="2">Uncharacterized protein</fullName>
    </submittedName>
</protein>
<proteinExistence type="predicted"/>
<keyword evidence="3" id="KW-1185">Reference proteome</keyword>
<reference evidence="2" key="1">
    <citation type="journal article" date="2020" name="New Phytol.">
        <title>Comparative genomics reveals dynamic genome evolution in host specialist ectomycorrhizal fungi.</title>
        <authorList>
            <person name="Lofgren L.A."/>
            <person name="Nguyen N.H."/>
            <person name="Vilgalys R."/>
            <person name="Ruytinx J."/>
            <person name="Liao H.L."/>
            <person name="Branco S."/>
            <person name="Kuo A."/>
            <person name="LaButti K."/>
            <person name="Lipzen A."/>
            <person name="Andreopoulos W."/>
            <person name="Pangilinan J."/>
            <person name="Riley R."/>
            <person name="Hundley H."/>
            <person name="Na H."/>
            <person name="Barry K."/>
            <person name="Grigoriev I.V."/>
            <person name="Stajich J.E."/>
            <person name="Kennedy P.G."/>
        </authorList>
    </citation>
    <scope>NUCLEOTIDE SEQUENCE</scope>
    <source>
        <strain evidence="2">FC423</strain>
    </source>
</reference>
<gene>
    <name evidence="2" type="ORF">F5147DRAFT_775291</name>
</gene>
<feature type="region of interest" description="Disordered" evidence="1">
    <location>
        <begin position="1"/>
        <end position="25"/>
    </location>
</feature>
<name>A0A9P7F4T9_9AGAM</name>
<evidence type="ECO:0000313" key="2">
    <source>
        <dbReference type="EMBL" id="KAG2105516.1"/>
    </source>
</evidence>